<keyword evidence="1" id="KW-0472">Membrane</keyword>
<feature type="domain" description="Stealth protein CR2 conserved region 2" evidence="2">
    <location>
        <begin position="182"/>
        <end position="282"/>
    </location>
</feature>
<dbReference type="InterPro" id="IPR053362">
    <property type="entry name" value="RPS_phosphotransferase_WefF"/>
</dbReference>
<proteinExistence type="predicted"/>
<feature type="transmembrane region" description="Helical" evidence="1">
    <location>
        <begin position="94"/>
        <end position="115"/>
    </location>
</feature>
<dbReference type="AlphaFoldDB" id="A0A1V9Z834"/>
<dbReference type="GO" id="GO:0016772">
    <property type="term" value="F:transferase activity, transferring phosphorus-containing groups"/>
    <property type="evidence" value="ECO:0007669"/>
    <property type="project" value="InterPro"/>
</dbReference>
<reference evidence="4 5" key="1">
    <citation type="journal article" date="2014" name="Genome Biol. Evol.">
        <title>The secreted proteins of Achlya hypogyna and Thraustotheca clavata identify the ancestral oomycete secretome and reveal gene acquisitions by horizontal gene transfer.</title>
        <authorList>
            <person name="Misner I."/>
            <person name="Blouin N."/>
            <person name="Leonard G."/>
            <person name="Richards T.A."/>
            <person name="Lane C.E."/>
        </authorList>
    </citation>
    <scope>NUCLEOTIDE SEQUENCE [LARGE SCALE GENOMIC DNA]</scope>
    <source>
        <strain evidence="4 5">ATCC 34112</strain>
    </source>
</reference>
<name>A0A1V9Z834_9STRA</name>
<protein>
    <submittedName>
        <fullName evidence="4">Uncharacterized protein</fullName>
    </submittedName>
</protein>
<keyword evidence="1" id="KW-0812">Transmembrane</keyword>
<feature type="domain" description="Stealth protein CR1 conserved region 1" evidence="3">
    <location>
        <begin position="142"/>
        <end position="158"/>
    </location>
</feature>
<sequence length="445" mass="50514">MTPRAPFQGGRKQSFLLFILCIGLLLLNDIIELLSWSDNSIPQHLRSESGVTSPDAGLDQATKLRYCVNLLIISPFVIFGLLRFGVWTKSTQLSWKWCFTIAALTPVVFVLVFLAKTPTPSLVFEDDHINLKCDAKAASGKLDAVYTWVNVTDPKWQALSIKHGCPVADYLGGGGDADPFLALKYSMRSVRKNLPFVERIFIVTERDQAPAWVSLGENVHVVFHDEFMPADIVPTFNSNPTEMLLHKMVEKGILDSNCFLYINDDFLINKPLTPSDIIAEDGRLVLNSFIHINLPFDKWMDGPYGLWSIDDSRVAYVVDPHVPYVVHAEMMDMYIAQCGEECDKSLESRCKRNGPLPMSKYQDFLIKHHPEAAIFVPPLWGFFTRLPLGIPGATPTLNSWLLWFLNPKYVYIESHNAVEDYPEWVHFITTYLHSSFPEPGPWEKF</sequence>
<evidence type="ECO:0000256" key="1">
    <source>
        <dbReference type="SAM" id="Phobius"/>
    </source>
</evidence>
<accession>A0A1V9Z834</accession>
<evidence type="ECO:0000259" key="2">
    <source>
        <dbReference type="Pfam" id="PF11380"/>
    </source>
</evidence>
<organism evidence="4 5">
    <name type="scientific">Thraustotheca clavata</name>
    <dbReference type="NCBI Taxonomy" id="74557"/>
    <lineage>
        <taxon>Eukaryota</taxon>
        <taxon>Sar</taxon>
        <taxon>Stramenopiles</taxon>
        <taxon>Oomycota</taxon>
        <taxon>Saprolegniomycetes</taxon>
        <taxon>Saprolegniales</taxon>
        <taxon>Achlyaceae</taxon>
        <taxon>Thraustotheca</taxon>
    </lineage>
</organism>
<keyword evidence="5" id="KW-1185">Reference proteome</keyword>
<dbReference type="Proteomes" id="UP000243217">
    <property type="component" value="Unassembled WGS sequence"/>
</dbReference>
<dbReference type="Pfam" id="PF11380">
    <property type="entry name" value="Stealth_CR2"/>
    <property type="match status" value="1"/>
</dbReference>
<dbReference type="InterPro" id="IPR031358">
    <property type="entry name" value="Stealth_CR1"/>
</dbReference>
<evidence type="ECO:0000313" key="5">
    <source>
        <dbReference type="Proteomes" id="UP000243217"/>
    </source>
</evidence>
<dbReference type="Pfam" id="PF17101">
    <property type="entry name" value="Stealth_CR1"/>
    <property type="match status" value="1"/>
</dbReference>
<keyword evidence="1" id="KW-1133">Transmembrane helix</keyword>
<dbReference type="PANTHER" id="PTHR47452">
    <property type="entry name" value="PUTATIVE-RELATED"/>
    <property type="match status" value="1"/>
</dbReference>
<dbReference type="PANTHER" id="PTHR47452:SF2">
    <property type="entry name" value="GLYCOSYLTRANSFERASE"/>
    <property type="match status" value="1"/>
</dbReference>
<feature type="transmembrane region" description="Helical" evidence="1">
    <location>
        <begin position="15"/>
        <end position="36"/>
    </location>
</feature>
<comment type="caution">
    <text evidence="4">The sequence shown here is derived from an EMBL/GenBank/DDBJ whole genome shotgun (WGS) entry which is preliminary data.</text>
</comment>
<evidence type="ECO:0000313" key="4">
    <source>
        <dbReference type="EMBL" id="OQR94111.1"/>
    </source>
</evidence>
<dbReference type="InterPro" id="IPR021520">
    <property type="entry name" value="Stealth_CR2"/>
</dbReference>
<evidence type="ECO:0000259" key="3">
    <source>
        <dbReference type="Pfam" id="PF17101"/>
    </source>
</evidence>
<dbReference type="EMBL" id="JNBS01002206">
    <property type="protein sequence ID" value="OQR94111.1"/>
    <property type="molecule type" value="Genomic_DNA"/>
</dbReference>
<dbReference type="OrthoDB" id="263283at2759"/>
<dbReference type="STRING" id="74557.A0A1V9Z834"/>
<gene>
    <name evidence="4" type="ORF">THRCLA_22258</name>
</gene>
<feature type="transmembrane region" description="Helical" evidence="1">
    <location>
        <begin position="63"/>
        <end position="82"/>
    </location>
</feature>